<comment type="caution">
    <text evidence="3">The sequence shown here is derived from an EMBL/GenBank/DDBJ whole genome shotgun (WGS) entry which is preliminary data.</text>
</comment>
<evidence type="ECO:0000259" key="2">
    <source>
        <dbReference type="PROSITE" id="PS50174"/>
    </source>
</evidence>
<dbReference type="InterPro" id="IPR000467">
    <property type="entry name" value="G_patch_dom"/>
</dbReference>
<evidence type="ECO:0000313" key="3">
    <source>
        <dbReference type="EMBL" id="KAJ4390740.1"/>
    </source>
</evidence>
<proteinExistence type="predicted"/>
<dbReference type="Proteomes" id="UP001140453">
    <property type="component" value="Unassembled WGS sequence"/>
</dbReference>
<dbReference type="InterPro" id="IPR039146">
    <property type="entry name" value="GPANK1"/>
</dbReference>
<reference evidence="3" key="1">
    <citation type="submission" date="2022-10" db="EMBL/GenBank/DDBJ databases">
        <title>Tapping the CABI collections for fungal endophytes: first genome assemblies for Collariella, Neodidymelliopsis, Ascochyta clinopodiicola, Didymella pomorum, Didymosphaeria variabile, Neocosmospora piperis and Neocucurbitaria cava.</title>
        <authorList>
            <person name="Hill R."/>
        </authorList>
    </citation>
    <scope>NUCLEOTIDE SEQUENCE</scope>
    <source>
        <strain evidence="3">IMI 355082</strain>
    </source>
</reference>
<evidence type="ECO:0000256" key="1">
    <source>
        <dbReference type="SAM" id="MobiDB-lite"/>
    </source>
</evidence>
<dbReference type="EMBL" id="JAPEVB010000003">
    <property type="protein sequence ID" value="KAJ4390740.1"/>
    <property type="molecule type" value="Genomic_DNA"/>
</dbReference>
<organism evidence="3 4">
    <name type="scientific">Gnomoniopsis smithogilvyi</name>
    <dbReference type="NCBI Taxonomy" id="1191159"/>
    <lineage>
        <taxon>Eukaryota</taxon>
        <taxon>Fungi</taxon>
        <taxon>Dikarya</taxon>
        <taxon>Ascomycota</taxon>
        <taxon>Pezizomycotina</taxon>
        <taxon>Sordariomycetes</taxon>
        <taxon>Sordariomycetidae</taxon>
        <taxon>Diaporthales</taxon>
        <taxon>Gnomoniaceae</taxon>
        <taxon>Gnomoniopsis</taxon>
    </lineage>
</organism>
<dbReference type="PANTHER" id="PTHR20923">
    <property type="entry name" value="BAT4 PROTEIN-RELATED"/>
    <property type="match status" value="1"/>
</dbReference>
<dbReference type="OrthoDB" id="20282at2759"/>
<gene>
    <name evidence="3" type="ORF">N0V93_004338</name>
</gene>
<sequence length="232" mass="25668">MSTEEYEDVEDVPLHHMKPFGSGLRRNEIKFVPASTEESTVTEKENSKSSGQNVRDFYLNMVLKKPAVDREPSQELKETNIEVCEICKLPLTSVKAAGSDSGISSGKAHYHEASIAHQVCLAHSHPPSALDRNRMGLSVLEAAGWDPDSRTGLGAAGQGVQYPIKVKPKEDRLGVGVVVPKDFQVKKQKEKPKMLDAKKVRKMAADDRKRTDKLQQQIFGKVDLEKYLGKGS</sequence>
<evidence type="ECO:0000313" key="4">
    <source>
        <dbReference type="Proteomes" id="UP001140453"/>
    </source>
</evidence>
<dbReference type="SMART" id="SM00443">
    <property type="entry name" value="G_patch"/>
    <property type="match status" value="1"/>
</dbReference>
<dbReference type="PANTHER" id="PTHR20923:SF1">
    <property type="entry name" value="G PATCH DOMAIN AND ANKYRIN REPEAT-CONTAINING PROTEIN 1"/>
    <property type="match status" value="1"/>
</dbReference>
<dbReference type="Pfam" id="PF01585">
    <property type="entry name" value="G-patch"/>
    <property type="match status" value="1"/>
</dbReference>
<protein>
    <recommendedName>
        <fullName evidence="2">G-patch domain-containing protein</fullName>
    </recommendedName>
</protein>
<name>A0A9W9CX00_9PEZI</name>
<dbReference type="GO" id="GO:0003676">
    <property type="term" value="F:nucleic acid binding"/>
    <property type="evidence" value="ECO:0007669"/>
    <property type="project" value="InterPro"/>
</dbReference>
<feature type="domain" description="G-patch" evidence="2">
    <location>
        <begin position="132"/>
        <end position="180"/>
    </location>
</feature>
<feature type="region of interest" description="Disordered" evidence="1">
    <location>
        <begin position="34"/>
        <end position="53"/>
    </location>
</feature>
<keyword evidence="4" id="KW-1185">Reference proteome</keyword>
<dbReference type="PROSITE" id="PS50174">
    <property type="entry name" value="G_PATCH"/>
    <property type="match status" value="1"/>
</dbReference>
<accession>A0A9W9CX00</accession>
<dbReference type="AlphaFoldDB" id="A0A9W9CX00"/>